<dbReference type="EMBL" id="AP027731">
    <property type="protein sequence ID" value="BDZ46447.1"/>
    <property type="molecule type" value="Genomic_DNA"/>
</dbReference>
<evidence type="ECO:0000313" key="2">
    <source>
        <dbReference type="Proteomes" id="UP001321498"/>
    </source>
</evidence>
<dbReference type="RefSeq" id="WP_286276513.1">
    <property type="nucleotide sequence ID" value="NZ_AP027731.1"/>
</dbReference>
<accession>A0ABM8GDT1</accession>
<keyword evidence="2" id="KW-1185">Reference proteome</keyword>
<evidence type="ECO:0000313" key="1">
    <source>
        <dbReference type="EMBL" id="BDZ46447.1"/>
    </source>
</evidence>
<name>A0ABM8GDT1_9MICO</name>
<sequence length="76" mass="7646">MIDPHITQSCSAPLELSAGVTVDDVSLDFGDGAIVLSCVCGAWAVEDSSGNLLAWSESVDAALAQLPRAAQLSGAA</sequence>
<dbReference type="Proteomes" id="UP001321498">
    <property type="component" value="Chromosome"/>
</dbReference>
<proteinExistence type="predicted"/>
<organism evidence="1 2">
    <name type="scientific">Naasia aerilata</name>
    <dbReference type="NCBI Taxonomy" id="1162966"/>
    <lineage>
        <taxon>Bacteria</taxon>
        <taxon>Bacillati</taxon>
        <taxon>Actinomycetota</taxon>
        <taxon>Actinomycetes</taxon>
        <taxon>Micrococcales</taxon>
        <taxon>Microbacteriaceae</taxon>
        <taxon>Naasia</taxon>
    </lineage>
</organism>
<gene>
    <name evidence="1" type="ORF">GCM10025866_23560</name>
</gene>
<protein>
    <submittedName>
        <fullName evidence="1">Uncharacterized protein</fullName>
    </submittedName>
</protein>
<reference evidence="2" key="1">
    <citation type="journal article" date="2019" name="Int. J. Syst. Evol. Microbiol.">
        <title>The Global Catalogue of Microorganisms (GCM) 10K type strain sequencing project: providing services to taxonomists for standard genome sequencing and annotation.</title>
        <authorList>
            <consortium name="The Broad Institute Genomics Platform"/>
            <consortium name="The Broad Institute Genome Sequencing Center for Infectious Disease"/>
            <person name="Wu L."/>
            <person name="Ma J."/>
        </authorList>
    </citation>
    <scope>NUCLEOTIDE SEQUENCE [LARGE SCALE GENOMIC DNA]</scope>
    <source>
        <strain evidence="2">NBRC 108725</strain>
    </source>
</reference>